<dbReference type="InterPro" id="IPR007314">
    <property type="entry name" value="Cofac_haem-bd_dom"/>
</dbReference>
<dbReference type="AlphaFoldDB" id="A0A521DDM5"/>
<dbReference type="RefSeq" id="WP_142493198.1">
    <property type="nucleotide sequence ID" value="NZ_FXTO01000010.1"/>
</dbReference>
<dbReference type="Gene3D" id="3.40.50.11550">
    <property type="match status" value="1"/>
</dbReference>
<keyword evidence="1" id="KW-0732">Signal</keyword>
<organism evidence="3 4">
    <name type="scientific">Thalassovita litoralis</name>
    <dbReference type="NCBI Taxonomy" id="1010611"/>
    <lineage>
        <taxon>Bacteria</taxon>
        <taxon>Pseudomonadati</taxon>
        <taxon>Pseudomonadota</taxon>
        <taxon>Alphaproteobacteria</taxon>
        <taxon>Rhodobacterales</taxon>
        <taxon>Roseobacteraceae</taxon>
        <taxon>Thalassovita</taxon>
    </lineage>
</organism>
<reference evidence="3 4" key="1">
    <citation type="submission" date="2017-05" db="EMBL/GenBank/DDBJ databases">
        <authorList>
            <person name="Varghese N."/>
            <person name="Submissions S."/>
        </authorList>
    </citation>
    <scope>NUCLEOTIDE SEQUENCE [LARGE SCALE GENOMIC DNA]</scope>
    <source>
        <strain evidence="3 4">DSM 29506</strain>
    </source>
</reference>
<dbReference type="Pfam" id="PF04187">
    <property type="entry name" value="Cofac_haem_bdg"/>
    <property type="match status" value="1"/>
</dbReference>
<evidence type="ECO:0000313" key="4">
    <source>
        <dbReference type="Proteomes" id="UP000316030"/>
    </source>
</evidence>
<feature type="chain" id="PRO_5022233714" evidence="1">
    <location>
        <begin position="21"/>
        <end position="265"/>
    </location>
</feature>
<evidence type="ECO:0000256" key="1">
    <source>
        <dbReference type="SAM" id="SignalP"/>
    </source>
</evidence>
<gene>
    <name evidence="3" type="ORF">SAMN06265173_11020</name>
</gene>
<proteinExistence type="predicted"/>
<feature type="domain" description="Haem-binding uptake Tiki superfamily ChaN" evidence="2">
    <location>
        <begin position="26"/>
        <end position="221"/>
    </location>
</feature>
<evidence type="ECO:0000259" key="2">
    <source>
        <dbReference type="Pfam" id="PF04187"/>
    </source>
</evidence>
<feature type="signal peptide" evidence="1">
    <location>
        <begin position="1"/>
        <end position="20"/>
    </location>
</feature>
<dbReference type="Proteomes" id="UP000316030">
    <property type="component" value="Unassembled WGS sequence"/>
</dbReference>
<dbReference type="SUPFAM" id="SSF159501">
    <property type="entry name" value="EreA/ChaN-like"/>
    <property type="match status" value="1"/>
</dbReference>
<keyword evidence="4" id="KW-1185">Reference proteome</keyword>
<name>A0A521DDM5_9RHOB</name>
<protein>
    <submittedName>
        <fullName evidence="3">Uncharacterized iron-regulated protein</fullName>
    </submittedName>
</protein>
<dbReference type="CDD" id="cd14727">
    <property type="entry name" value="ChanN-like"/>
    <property type="match status" value="1"/>
</dbReference>
<accession>A0A521DDM5</accession>
<sequence length="265" mass="28556">MKTFTVICAAALVAAASAWAQPMPKGMKAAQIVLLGEIHDNPDHHARQAEFVGQIAPKALVFEMLTAKQAASATPEARRERDVLETAVGWANTGWPDFGMYFPVFAAAPAAAIYGGGVPRDDARQALKQGIATWFGEQAAAYGLSAPLPKEQQQEREKMQMEAHCDALPEAMLPVMVDGQRLRDAALARVAVQALQETGGPVAIILGNGHARKDWGVPSYIHRVRPDAVMFALGQTEEDDTADPAFDMVLSAPKTPREDPCKAFR</sequence>
<evidence type="ECO:0000313" key="3">
    <source>
        <dbReference type="EMBL" id="SMO69050.1"/>
    </source>
</evidence>
<dbReference type="OrthoDB" id="9795827at2"/>
<dbReference type="EMBL" id="FXTO01000010">
    <property type="protein sequence ID" value="SMO69050.1"/>
    <property type="molecule type" value="Genomic_DNA"/>
</dbReference>